<evidence type="ECO:0000256" key="1">
    <source>
        <dbReference type="ARBA" id="ARBA00004613"/>
    </source>
</evidence>
<dbReference type="InterPro" id="IPR000716">
    <property type="entry name" value="Thyroglobulin_1"/>
</dbReference>
<dbReference type="InterPro" id="IPR029058">
    <property type="entry name" value="AB_hydrolase_fold"/>
</dbReference>
<dbReference type="SMART" id="SM00211">
    <property type="entry name" value="TY"/>
    <property type="match status" value="10"/>
</dbReference>
<protein>
    <recommendedName>
        <fullName evidence="3">Thyroglobulin</fullName>
    </recommendedName>
</protein>
<dbReference type="GO" id="GO:0005179">
    <property type="term" value="F:hormone activity"/>
    <property type="evidence" value="ECO:0007669"/>
    <property type="project" value="UniProtKB-KW"/>
</dbReference>
<feature type="domain" description="Thyroglobulin type-1" evidence="19">
    <location>
        <begin position="599"/>
        <end position="652"/>
    </location>
</feature>
<keyword evidence="9 17" id="KW-0732">Signal</keyword>
<evidence type="ECO:0000256" key="12">
    <source>
        <dbReference type="ARBA" id="ARBA00023157"/>
    </source>
</evidence>
<dbReference type="GO" id="GO:0005615">
    <property type="term" value="C:extracellular space"/>
    <property type="evidence" value="ECO:0007669"/>
    <property type="project" value="TreeGrafter"/>
</dbReference>
<organism evidence="20 21">
    <name type="scientific">Acipenser oxyrinchus oxyrinchus</name>
    <dbReference type="NCBI Taxonomy" id="40147"/>
    <lineage>
        <taxon>Eukaryota</taxon>
        <taxon>Metazoa</taxon>
        <taxon>Chordata</taxon>
        <taxon>Craniata</taxon>
        <taxon>Vertebrata</taxon>
        <taxon>Euteleostomi</taxon>
        <taxon>Actinopterygii</taxon>
        <taxon>Chondrostei</taxon>
        <taxon>Acipenseriformes</taxon>
        <taxon>Acipenseridae</taxon>
        <taxon>Acipenser</taxon>
    </lineage>
</organism>
<dbReference type="Gene3D" id="3.40.50.1820">
    <property type="entry name" value="alpha/beta hydrolase"/>
    <property type="match status" value="1"/>
</dbReference>
<feature type="domain" description="Thyroglobulin type-1" evidence="19">
    <location>
        <begin position="37"/>
        <end position="101"/>
    </location>
</feature>
<feature type="domain" description="Thyroglobulin type-1" evidence="19">
    <location>
        <begin position="1024"/>
        <end position="1070"/>
    </location>
</feature>
<evidence type="ECO:0000256" key="14">
    <source>
        <dbReference type="ARBA" id="ARBA00046595"/>
    </source>
</evidence>
<feature type="domain" description="Thyroglobulin type-1" evidence="19">
    <location>
        <begin position="1071"/>
        <end position="1156"/>
    </location>
</feature>
<dbReference type="InterPro" id="IPR052001">
    <property type="entry name" value="MHC-II_Gamma/Thyroglobulin"/>
</dbReference>
<feature type="domain" description="Thyroglobulin type-1" evidence="19">
    <location>
        <begin position="653"/>
        <end position="722"/>
    </location>
</feature>
<dbReference type="GO" id="GO:0006590">
    <property type="term" value="P:thyroid hormone generation"/>
    <property type="evidence" value="ECO:0007669"/>
    <property type="project" value="TreeGrafter"/>
</dbReference>
<keyword evidence="8" id="KW-0372">Hormone</keyword>
<dbReference type="Proteomes" id="UP001230051">
    <property type="component" value="Unassembled WGS sequence"/>
</dbReference>
<comment type="similarity">
    <text evidence="2">Belongs to the type-B carboxylesterase/lipase family.</text>
</comment>
<feature type="disulfide bond" evidence="16">
    <location>
        <begin position="131"/>
        <end position="138"/>
    </location>
</feature>
<dbReference type="Pfam" id="PF00086">
    <property type="entry name" value="Thyroglobulin_1"/>
    <property type="match status" value="9"/>
</dbReference>
<evidence type="ECO:0000259" key="18">
    <source>
        <dbReference type="PROSITE" id="PS50923"/>
    </source>
</evidence>
<accession>A0AAD8LQ28</accession>
<comment type="subcellular location">
    <subcellularLocation>
        <location evidence="1">Secreted</location>
    </subcellularLocation>
</comment>
<comment type="caution">
    <text evidence="15">Lacks conserved residue(s) required for the propagation of feature annotation.</text>
</comment>
<feature type="domain" description="Thyroglobulin type-1" evidence="19">
    <location>
        <begin position="1157"/>
        <end position="1229"/>
    </location>
</feature>
<dbReference type="InterPro" id="IPR019819">
    <property type="entry name" value="Carboxylesterase_B_CS"/>
</dbReference>
<sequence length="2778" mass="305298">MGYLESTAVFLCCVSLSLAAISGFLVISEYQLESRPLSQCELKREGSLVQGGHIPQCLEDGRYRNAQCNRDSSSCWCVNATGDEVPGSRQNGSVVLCSSFCQLHRQQVLLRGDVTYIPQCSDSGDYETGQCDTVLKQCWCVDAEGMEIYGTRQNGTLDRCPGSCEVRERRLLHGVGEKSPPQCSAEGEFLPVQCKFINTTDMMVFDLLHTFNRFPGIFQTFSGFRKMFPEVSGYCFCADSRGRELAGTGLELLLNEVYDTAFSGFDPGHSFTQSNMYRILQRRFLGVQLAMSGRFRCPTRCETERSMAVQTGSVFVPSCGENGNYKPMQCQDGGQCWCVDSSGKEIFGSRQQGGIPVCGNSDRDCLSERRQALSRLFYGPAGFFSQHDIFSTPEAGDENLVKPLSPCSPDLKELFVKSGLLLSLPEFSKSNVEVVLGEVIRGMFPSKEMALKALRLTANPKRLQENLFGGKFLKNVGQFNFTGAVGPRGTFSFKQIFQQVGLTEKTNGEDFVLLAKLFSSEDDSLLIKQEILNLDQKIRDGFGRDVNLKENQNLVKLVGSVLENEQFFTTVRDIISFFRTEETEDLGSLFQAVFQSAKAGVCDGDSSGTFVPQCSTNGEFEEVQCLRSECWCVDPQGKEIPGSRVPGKRPRCPSKCEKDRETAKLIKASQAAGSEVFIPRCETDGSFKSIQCSGKSCFCMLYTGIEGTRRTLGEPLQCPTACQLTAAQQFLSAVQSLLSESSPVSHLSDVYIPQCNLDGSWREVQCDGPPEQVFQFYHEWVNQNNAGQELPALDIINKIRGYQRLPETLTSFKAFVKELYSAGHQKVFPVFSRYETFGDVPLEVLAGNDSSISGSTVLFNPLAFWRLLVGNSTFYPGQLSDFSVALGHFQLRQCWCVDGNGQLMAGTKALVNEVPKCPGPCSLVNQQVAQFLQEAEEIITVSNSSHFPIGYSFLLANSLQLSQSELLHRIESFKSGVSFSDILQSSSDYAVRLAAHTTLHFYWQTHSASAFRQGDGFLLGFRPYTPQCNGLGHWEPTQCSESTGHCWCVDEDGNYIPGSLVSRLVQLPQCGTTCRRARSMALLSDWRQAGSEPSATDTNLLNPSCQEVWDSHMFIIENGAFSVLQRGEGGHAWCVNPSTGKTLQPADQSMDGSSQCPSWCELLKRQALSWDAVIGYVPECQENEGSFSPVQCDQTGQDCWCVFQNGEEVPGTRGNQTAGHKPVCYSPQCPLPFSEPLVYNGIVLCKDVISNGQQKQQCQLSCRQGYHSTLPGDSFLCDVASGTWVSAAPHPHACQRPQVFQTAQAQIEFQLLLAKGKACSSERSNLHTTILEDLRVQGFCHLQVSSFGKSSSVWLCDNSAVSIKCLDADRLRAKITWKARLEDIPTSALPDLHDIEYAFVNENLVNRFAALIKRGTHQLSLDSPPLLDTTSFSLGCAPGYSRLPGLRGCAICAAGTFASSDVCSPCPHGSYQDQEGSGSCIECPAGRTTVSRGAFKATHCVTACQASSVGLECNEKGQYKASQRDAVSEKWFCVTEKGEKLNWTEAVKLLTDSQCNVLQKFEDVPQSQWMLDAADAVIIGSETSDSDLQILLMQCISDCADNVTCDYLTVYGEGTVAHCDMYSSAETNIVCTTSGKSKGFLGNSEADTFENLTCSLKVQSNGGPGLAVYRKKGHEFSTGSQRILKRTAFRKAAAGVYRAVVFTAGGAVLSDVHRFCRDACNQETCCDGFMLNQNILNGGTAMCGLLSSPDVLLCNEQDWNDASQRGVAGVCTGGIKYNKQQKQFTFSLGGQNFTITDAHLPPSSKNNSDYQASLISFQRVYLWEDSNMHVRPKSAPECSSIVLQDQRTVALSDAIKEAFTLIDSSTIRVDPSQAVPSHHYWIFKSEYSAEQAQTWCLKRCEEEEFCKVTDLQDNATLHFTCTLYPDTQACGAYDKTVRQACSLVLPVAPQTVHRKKILLTGSVKNFYSRLPFRKLLAYSVRNRVNQTGRSITEGFFECERHCDEDSCCKGFGFVRDAQSPGKEVLCLTMNSVGVQTCSEEGKSSWQVRDCETSKAETEVYPFGWYQKPVNQWNQNPSMCPPFHLPPASQNLIQSNWEILDASSVITDPSLSKYDTVHISRDISEDFNGTRDWCLSACTASQSCATVSMEVRPDAVRCILYPDTQTCTPGPQGQECRLLLTEPGHLVYRRKDSEPALMSVFILSHGVLHGEARLTSVGSDWKTVSHFLGIPYAAPPTRANRFNSPQPPQWTGSWNAAYTRPSCLQPGDGKDQIPAAEEDCLYLNVLVPKGIRGNASVLVFFHNPAGEPSSDGQNLMGGSYLAAVGNIIVVTVNFRVGAFGFFSTVVLASNGNFGLQDQTAALKWVQKNIASFGGDPKQVTLAADRSGADIASVHLTSPVSDGLFQRALLMGGSSFSPAAVMSKKRAEALAASLASEVGCSSAVPEELLTCLRDVPALQLNAAQTKLLAVRGPFQAWGPVVDGVSVQEHPTSAFQNSRFHKVDLMVGTSAEDGLISRAKHIKKFEELQGRTNSKTAFYEALTNSLGGENGNSFVQATAAWFYSMQHSSSPSGYNVFSRALENATRDHFIICPSVKMASFWADNTRSSVFMYHVPEQVSQTSIDLSVPFDIQLVFGLPHHPKTEQLFTAKERSLSLKTMHYVVNFIKSGNPNHPYTFSTKSFSETLPPWPRFLSHPTGDNYKEFDVSLQNRKGLRKAECSFWSDYIPTLKASTSNIAGAGLQLSEDGDEVLTSPTEQSKLFDLFRTSVTQSKPKSEKDTYN</sequence>
<dbReference type="Gene3D" id="4.10.800.10">
    <property type="entry name" value="Thyroglobulin type-1"/>
    <property type="match status" value="9"/>
</dbReference>
<evidence type="ECO:0000313" key="20">
    <source>
        <dbReference type="EMBL" id="KAK1173005.1"/>
    </source>
</evidence>
<evidence type="ECO:0000259" key="19">
    <source>
        <dbReference type="PROSITE" id="PS51162"/>
    </source>
</evidence>
<dbReference type="PROSITE" id="PS00484">
    <property type="entry name" value="THYROGLOBULIN_1_1"/>
    <property type="match status" value="6"/>
</dbReference>
<evidence type="ECO:0000256" key="15">
    <source>
        <dbReference type="PROSITE-ProRule" id="PRU00302"/>
    </source>
</evidence>
<dbReference type="EMBL" id="JAGXEW010000004">
    <property type="protein sequence ID" value="KAK1173005.1"/>
    <property type="molecule type" value="Genomic_DNA"/>
</dbReference>
<dbReference type="PROSITE" id="PS00941">
    <property type="entry name" value="CARBOXYLESTERASE_B_2"/>
    <property type="match status" value="1"/>
</dbReference>
<feature type="domain" description="Sushi" evidence="18">
    <location>
        <begin position="1227"/>
        <end position="1296"/>
    </location>
</feature>
<feature type="signal peptide" evidence="17">
    <location>
        <begin position="1"/>
        <end position="19"/>
    </location>
</feature>
<evidence type="ECO:0000256" key="17">
    <source>
        <dbReference type="SAM" id="SignalP"/>
    </source>
</evidence>
<dbReference type="InterPro" id="IPR002018">
    <property type="entry name" value="CarbesteraseB"/>
</dbReference>
<evidence type="ECO:0000256" key="16">
    <source>
        <dbReference type="PROSITE-ProRule" id="PRU00500"/>
    </source>
</evidence>
<dbReference type="FunFam" id="3.40.50.1820:FF:000127">
    <property type="entry name" value="Thyroglobulin"/>
    <property type="match status" value="1"/>
</dbReference>
<evidence type="ECO:0000256" key="7">
    <source>
        <dbReference type="ARBA" id="ARBA00022653"/>
    </source>
</evidence>
<dbReference type="InterPro" id="IPR036857">
    <property type="entry name" value="Thyroglobulin_1_sf"/>
</dbReference>
<feature type="disulfide bond" evidence="16">
    <location>
        <begin position="68"/>
        <end position="75"/>
    </location>
</feature>
<feature type="disulfide bond" evidence="16">
    <location>
        <begin position="1192"/>
        <end position="1199"/>
    </location>
</feature>
<feature type="domain" description="Thyroglobulin type-1" evidence="19">
    <location>
        <begin position="298"/>
        <end position="358"/>
    </location>
</feature>
<evidence type="ECO:0000256" key="3">
    <source>
        <dbReference type="ARBA" id="ARBA00017326"/>
    </source>
</evidence>
<keyword evidence="7" id="KW-0405">Iodination</keyword>
<dbReference type="SMART" id="SM01411">
    <property type="entry name" value="Ephrin_rec_like"/>
    <property type="match status" value="1"/>
</dbReference>
<feature type="disulfide bond" evidence="16">
    <location>
        <begin position="338"/>
        <end position="358"/>
    </location>
</feature>
<dbReference type="SUPFAM" id="SSF53474">
    <property type="entry name" value="alpha/beta-Hydrolases"/>
    <property type="match status" value="1"/>
</dbReference>
<keyword evidence="5" id="KW-0893">Thyroid hormones biosynthesis</keyword>
<evidence type="ECO:0000256" key="9">
    <source>
        <dbReference type="ARBA" id="ARBA00022729"/>
    </source>
</evidence>
<evidence type="ECO:0000256" key="4">
    <source>
        <dbReference type="ARBA" id="ARBA00022525"/>
    </source>
</evidence>
<evidence type="ECO:0000256" key="6">
    <source>
        <dbReference type="ARBA" id="ARBA00022641"/>
    </source>
</evidence>
<feature type="disulfide bond" evidence="16">
    <location>
        <begin position="632"/>
        <end position="652"/>
    </location>
</feature>
<comment type="caution">
    <text evidence="20">The sequence shown here is derived from an EMBL/GenBank/DDBJ whole genome shotgun (WGS) entry which is preliminary data.</text>
</comment>
<evidence type="ECO:0000256" key="8">
    <source>
        <dbReference type="ARBA" id="ARBA00022702"/>
    </source>
</evidence>
<keyword evidence="13" id="KW-0325">Glycoprotein</keyword>
<evidence type="ECO:0000256" key="10">
    <source>
        <dbReference type="ARBA" id="ARBA00022737"/>
    </source>
</evidence>
<gene>
    <name evidence="20" type="primary">TG</name>
    <name evidence="20" type="ORF">AOXY_G5726</name>
</gene>
<dbReference type="PROSITE" id="PS50923">
    <property type="entry name" value="SUSHI"/>
    <property type="match status" value="1"/>
</dbReference>
<dbReference type="InterPro" id="IPR011641">
    <property type="entry name" value="Tyr-kin_ephrin_A/B_rcpt-like"/>
</dbReference>
<dbReference type="PROSITE" id="PS51162">
    <property type="entry name" value="THYROGLOBULIN_1_2"/>
    <property type="match status" value="8"/>
</dbReference>
<feature type="disulfide bond" evidence="16">
    <location>
        <begin position="1039"/>
        <end position="1046"/>
    </location>
</feature>
<comment type="subunit">
    <text evidence="14">Monomer. Homodimer (via ChEL region); occurs in the endoplasmic reticulum and is required for export to the Golgi apparatus. Homooligomer; disulfide-linked; stored in this form in the thyroid follicle lumen.</text>
</comment>
<dbReference type="PANTHER" id="PTHR14093">
    <property type="entry name" value="HLA CLASS II GAMMA CHAIN"/>
    <property type="match status" value="1"/>
</dbReference>
<keyword evidence="4" id="KW-0964">Secreted</keyword>
<dbReference type="SUPFAM" id="SSF57610">
    <property type="entry name" value="Thyroglobulin type-1 domain"/>
    <property type="match status" value="9"/>
</dbReference>
<dbReference type="Gene3D" id="2.10.50.10">
    <property type="entry name" value="Tumor Necrosis Factor Receptor, subunit A, domain 2"/>
    <property type="match status" value="1"/>
</dbReference>
<dbReference type="GO" id="GO:0042446">
    <property type="term" value="P:hormone biosynthetic process"/>
    <property type="evidence" value="ECO:0007669"/>
    <property type="project" value="UniProtKB-KW"/>
</dbReference>
<feature type="chain" id="PRO_5042216298" description="Thyroglobulin" evidence="17">
    <location>
        <begin position="20"/>
        <end position="2778"/>
    </location>
</feature>
<evidence type="ECO:0000256" key="5">
    <source>
        <dbReference type="ARBA" id="ARBA00022534"/>
    </source>
</evidence>
<keyword evidence="10" id="KW-0677">Repeat</keyword>
<proteinExistence type="inferred from homology"/>
<dbReference type="PANTHER" id="PTHR14093:SF19">
    <property type="entry name" value="THYROGLOBULIN"/>
    <property type="match status" value="1"/>
</dbReference>
<keyword evidence="6" id="KW-0765">Sulfation</keyword>
<keyword evidence="21" id="KW-1185">Reference proteome</keyword>
<dbReference type="CDD" id="cd00191">
    <property type="entry name" value="TY"/>
    <property type="match status" value="7"/>
</dbReference>
<dbReference type="Pfam" id="PF07699">
    <property type="entry name" value="Ephrin_rec_like"/>
    <property type="match status" value="1"/>
</dbReference>
<keyword evidence="15" id="KW-0768">Sushi</keyword>
<keyword evidence="12 16" id="KW-1015">Disulfide bond</keyword>
<keyword evidence="11" id="KW-0795">Thyroid hormone</keyword>
<evidence type="ECO:0000256" key="13">
    <source>
        <dbReference type="ARBA" id="ARBA00023180"/>
    </source>
</evidence>
<reference evidence="20" key="1">
    <citation type="submission" date="2022-02" db="EMBL/GenBank/DDBJ databases">
        <title>Atlantic sturgeon de novo genome assembly.</title>
        <authorList>
            <person name="Stock M."/>
            <person name="Klopp C."/>
            <person name="Guiguen Y."/>
            <person name="Cabau C."/>
            <person name="Parinello H."/>
            <person name="Santidrian Yebra-Pimentel E."/>
            <person name="Kuhl H."/>
            <person name="Dirks R.P."/>
            <person name="Guessner J."/>
            <person name="Wuertz S."/>
            <person name="Du K."/>
            <person name="Schartl M."/>
        </authorList>
    </citation>
    <scope>NUCLEOTIDE SEQUENCE</scope>
    <source>
        <strain evidence="20">STURGEONOMICS-FGT-2020</strain>
        <tissue evidence="20">Whole blood</tissue>
    </source>
</reference>
<dbReference type="Pfam" id="PF00135">
    <property type="entry name" value="COesterase"/>
    <property type="match status" value="1"/>
</dbReference>
<evidence type="ECO:0000313" key="21">
    <source>
        <dbReference type="Proteomes" id="UP001230051"/>
    </source>
</evidence>
<feature type="domain" description="Thyroglobulin type-1" evidence="19">
    <location>
        <begin position="102"/>
        <end position="164"/>
    </location>
</feature>
<evidence type="ECO:0000256" key="11">
    <source>
        <dbReference type="ARBA" id="ARBA00022920"/>
    </source>
</evidence>
<name>A0AAD8LQ28_ACIOX</name>
<evidence type="ECO:0000256" key="2">
    <source>
        <dbReference type="ARBA" id="ARBA00005964"/>
    </source>
</evidence>
<dbReference type="InterPro" id="IPR000436">
    <property type="entry name" value="Sushi_SCR_CCP_dom"/>
</dbReference>